<name>V2UQV5_9GAMM</name>
<feature type="chain" id="PRO_5004710625" evidence="1">
    <location>
        <begin position="20"/>
        <end position="59"/>
    </location>
</feature>
<evidence type="ECO:0000313" key="2">
    <source>
        <dbReference type="EMBL" id="ESK50981.1"/>
    </source>
</evidence>
<accession>V2UQV5</accession>
<reference evidence="2 3" key="1">
    <citation type="submission" date="2013-10" db="EMBL/GenBank/DDBJ databases">
        <title>The Genome Sequence of Acinetobacter brisouii CIP 110357.</title>
        <authorList>
            <consortium name="The Broad Institute Genomics Platform"/>
            <consortium name="The Broad Institute Genome Sequencing Center for Infectious Disease"/>
            <person name="Cerqueira G."/>
            <person name="Feldgarden M."/>
            <person name="Courvalin P."/>
            <person name="Grillot-Courvalin C."/>
            <person name="Clermont D."/>
            <person name="Rocha E."/>
            <person name="Yoon E.-J."/>
            <person name="Nemec A."/>
            <person name="Young S.K."/>
            <person name="Zeng Q."/>
            <person name="Gargeya S."/>
            <person name="Fitzgerald M."/>
            <person name="Abouelleil A."/>
            <person name="Alvarado L."/>
            <person name="Berlin A.M."/>
            <person name="Chapman S.B."/>
            <person name="Gainer-Dewar J."/>
            <person name="Goldberg J."/>
            <person name="Gnerre S."/>
            <person name="Griggs A."/>
            <person name="Gujja S."/>
            <person name="Hansen M."/>
            <person name="Howarth C."/>
            <person name="Imamovic A."/>
            <person name="Ireland A."/>
            <person name="Larimer J."/>
            <person name="McCowan C."/>
            <person name="Murphy C."/>
            <person name="Pearson M."/>
            <person name="Poon T.W."/>
            <person name="Priest M."/>
            <person name="Roberts A."/>
            <person name="Saif S."/>
            <person name="Shea T."/>
            <person name="Sykes S."/>
            <person name="Wortman J."/>
            <person name="Nusbaum C."/>
            <person name="Birren B."/>
        </authorList>
    </citation>
    <scope>NUCLEOTIDE SEQUENCE [LARGE SCALE GENOMIC DNA]</scope>
    <source>
        <strain evidence="2 3">CIP 110357</strain>
    </source>
</reference>
<keyword evidence="1" id="KW-0732">Signal</keyword>
<keyword evidence="3" id="KW-1185">Reference proteome</keyword>
<gene>
    <name evidence="2" type="ORF">P255_01481</name>
</gene>
<organism evidence="2 3">
    <name type="scientific">Acinetobacter brisouii CIP 110357</name>
    <dbReference type="NCBI Taxonomy" id="1341683"/>
    <lineage>
        <taxon>Bacteria</taxon>
        <taxon>Pseudomonadati</taxon>
        <taxon>Pseudomonadota</taxon>
        <taxon>Gammaproteobacteria</taxon>
        <taxon>Moraxellales</taxon>
        <taxon>Moraxellaceae</taxon>
        <taxon>Acinetobacter</taxon>
    </lineage>
</organism>
<dbReference type="HOGENOM" id="CLU_2949616_0_0_6"/>
<evidence type="ECO:0000313" key="3">
    <source>
        <dbReference type="Proteomes" id="UP000018418"/>
    </source>
</evidence>
<feature type="signal peptide" evidence="1">
    <location>
        <begin position="1"/>
        <end position="19"/>
    </location>
</feature>
<dbReference type="Proteomes" id="UP000018418">
    <property type="component" value="Unassembled WGS sequence"/>
</dbReference>
<protein>
    <submittedName>
        <fullName evidence="2">Uncharacterized protein</fullName>
    </submittedName>
</protein>
<proteinExistence type="predicted"/>
<dbReference type="EMBL" id="AYEU01000006">
    <property type="protein sequence ID" value="ESK50981.1"/>
    <property type="molecule type" value="Genomic_DNA"/>
</dbReference>
<evidence type="ECO:0000256" key="1">
    <source>
        <dbReference type="SAM" id="SignalP"/>
    </source>
</evidence>
<dbReference type="AlphaFoldDB" id="V2UQV5"/>
<sequence length="59" mass="6992">MKKLVLLMMLATATTGVFAQPHHYKKTVHHKTYKHHVHKHKKETCWRTNTHTGAKFRIC</sequence>
<comment type="caution">
    <text evidence="2">The sequence shown here is derived from an EMBL/GenBank/DDBJ whole genome shotgun (WGS) entry which is preliminary data.</text>
</comment>